<evidence type="ECO:0000313" key="2">
    <source>
        <dbReference type="EMBL" id="ACF83019.1"/>
    </source>
</evidence>
<evidence type="ECO:0000256" key="1">
    <source>
        <dbReference type="SAM" id="Phobius"/>
    </source>
</evidence>
<dbReference type="AlphaFoldDB" id="B4FLM6"/>
<proteinExistence type="evidence at transcript level"/>
<keyword evidence="1" id="KW-0812">Transmembrane</keyword>
<feature type="transmembrane region" description="Helical" evidence="1">
    <location>
        <begin position="143"/>
        <end position="162"/>
    </location>
</feature>
<accession>B4FLM6</accession>
<protein>
    <submittedName>
        <fullName evidence="2">Uncharacterized protein</fullName>
    </submittedName>
</protein>
<keyword evidence="1" id="KW-1133">Transmembrane helix</keyword>
<dbReference type="EMBL" id="BT038014">
    <property type="protein sequence ID" value="ACF83019.1"/>
    <property type="molecule type" value="mRNA"/>
</dbReference>
<organism evidence="2">
    <name type="scientific">Zea mays</name>
    <name type="common">Maize</name>
    <dbReference type="NCBI Taxonomy" id="4577"/>
    <lineage>
        <taxon>Eukaryota</taxon>
        <taxon>Viridiplantae</taxon>
        <taxon>Streptophyta</taxon>
        <taxon>Embryophyta</taxon>
        <taxon>Tracheophyta</taxon>
        <taxon>Spermatophyta</taxon>
        <taxon>Magnoliopsida</taxon>
        <taxon>Liliopsida</taxon>
        <taxon>Poales</taxon>
        <taxon>Poaceae</taxon>
        <taxon>PACMAD clade</taxon>
        <taxon>Panicoideae</taxon>
        <taxon>Andropogonodae</taxon>
        <taxon>Andropogoneae</taxon>
        <taxon>Tripsacinae</taxon>
        <taxon>Zea</taxon>
    </lineage>
</organism>
<name>B4FLM6_MAIZE</name>
<reference evidence="2" key="1">
    <citation type="journal article" date="2009" name="PLoS Genet.">
        <title>Sequencing, mapping, and analysis of 27,455 maize full-length cDNAs.</title>
        <authorList>
            <person name="Soderlund C."/>
            <person name="Descour A."/>
            <person name="Kudrna D."/>
            <person name="Bomhoff M."/>
            <person name="Boyd L."/>
            <person name="Currie J."/>
            <person name="Angelova A."/>
            <person name="Collura K."/>
            <person name="Wissotski M."/>
            <person name="Ashley E."/>
            <person name="Morrow D."/>
            <person name="Fernandes J."/>
            <person name="Walbot V."/>
            <person name="Yu Y."/>
        </authorList>
    </citation>
    <scope>NUCLEOTIDE SEQUENCE</scope>
    <source>
        <strain evidence="2">B73</strain>
    </source>
</reference>
<keyword evidence="1" id="KW-0472">Membrane</keyword>
<sequence length="209" mass="22411">MLDAAVPWCSLLGPCPAPDYSSSSRRPLCLARIVVPLLPDFSSPWSFCYALPPCSGLLHSRAPDVLPGARPSHRCSSSSDSPSHGGAHLPVLPVPARRGCPFLQPCSASLPAPLFISCAPWFWSQAPWPPRCSSLVLGRQVSLLYAFFFLPGSCALCAQLPFPHMRAYLAFLRAQRSAPARPCAPSSVRGPSLSSVLRFSFLCVVLAVP</sequence>